<name>A0A9D9DDZ4_9GAMM</name>
<dbReference type="PANTHER" id="PTHR30616:SF2">
    <property type="entry name" value="PURINE NUCLEOSIDE PHOSPHORYLASE LACC1"/>
    <property type="match status" value="1"/>
</dbReference>
<evidence type="ECO:0000256" key="6">
    <source>
        <dbReference type="ARBA" id="ARBA00022833"/>
    </source>
</evidence>
<dbReference type="CDD" id="cd16833">
    <property type="entry name" value="YfiH"/>
    <property type="match status" value="1"/>
</dbReference>
<dbReference type="GO" id="GO:0017061">
    <property type="term" value="F:S-methyl-5-thioadenosine phosphorylase activity"/>
    <property type="evidence" value="ECO:0007669"/>
    <property type="project" value="UniProtKB-EC"/>
</dbReference>
<gene>
    <name evidence="11" type="primary">pgeF</name>
    <name evidence="11" type="ORF">IAB19_10000</name>
</gene>
<comment type="catalytic activity">
    <reaction evidence="7">
        <text>adenosine + H2O + H(+) = inosine + NH4(+)</text>
        <dbReference type="Rhea" id="RHEA:24408"/>
        <dbReference type="ChEBI" id="CHEBI:15377"/>
        <dbReference type="ChEBI" id="CHEBI:15378"/>
        <dbReference type="ChEBI" id="CHEBI:16335"/>
        <dbReference type="ChEBI" id="CHEBI:17596"/>
        <dbReference type="ChEBI" id="CHEBI:28938"/>
        <dbReference type="EC" id="3.5.4.4"/>
    </reaction>
    <physiologicalReaction direction="left-to-right" evidence="7">
        <dbReference type="Rhea" id="RHEA:24409"/>
    </physiologicalReaction>
</comment>
<comment type="catalytic activity">
    <reaction evidence="9">
        <text>S-methyl-5'-thioadenosine + phosphate = 5-(methylsulfanyl)-alpha-D-ribose 1-phosphate + adenine</text>
        <dbReference type="Rhea" id="RHEA:11852"/>
        <dbReference type="ChEBI" id="CHEBI:16708"/>
        <dbReference type="ChEBI" id="CHEBI:17509"/>
        <dbReference type="ChEBI" id="CHEBI:43474"/>
        <dbReference type="ChEBI" id="CHEBI:58533"/>
        <dbReference type="EC" id="2.4.2.28"/>
    </reaction>
    <physiologicalReaction direction="left-to-right" evidence="9">
        <dbReference type="Rhea" id="RHEA:11853"/>
    </physiologicalReaction>
</comment>
<dbReference type="PANTHER" id="PTHR30616">
    <property type="entry name" value="UNCHARACTERIZED PROTEIN YFIH"/>
    <property type="match status" value="1"/>
</dbReference>
<dbReference type="GO" id="GO:0005507">
    <property type="term" value="F:copper ion binding"/>
    <property type="evidence" value="ECO:0007669"/>
    <property type="project" value="TreeGrafter"/>
</dbReference>
<evidence type="ECO:0000313" key="12">
    <source>
        <dbReference type="Proteomes" id="UP000823631"/>
    </source>
</evidence>
<dbReference type="InterPro" id="IPR003730">
    <property type="entry name" value="Cu_polyphenol_OxRdtase"/>
</dbReference>
<evidence type="ECO:0000256" key="9">
    <source>
        <dbReference type="ARBA" id="ARBA00049893"/>
    </source>
</evidence>
<proteinExistence type="inferred from homology"/>
<dbReference type="Pfam" id="PF02578">
    <property type="entry name" value="Cu-oxidase_4"/>
    <property type="match status" value="1"/>
</dbReference>
<evidence type="ECO:0000256" key="4">
    <source>
        <dbReference type="ARBA" id="ARBA00022723"/>
    </source>
</evidence>
<sequence length="257" mass="27767">MPEFNAKQHPGPVLEITGVFPGSVAAFQSTRQGGVSCGPYASFNLGLHVGDDVNAVQANRALLKAKTRSERLVFMQQVHGAKVEIVTAPEMPLICDGLVTQIPGLALCVMTADCLPLLMASKDGMVVAAVHCGWRGLQQNIVQEAVRVMRTMTDAPLQAWMGPAAGPESFEVGEDLYEIFTSEDPRLCVCFAARPDGKYLLNLYALTRIKLNAAGVPDCAALQLDTIQEPELFFSYRREKVTGRMAAVICKKSAQAL</sequence>
<dbReference type="NCBIfam" id="TIGR00726">
    <property type="entry name" value="peptidoglycan editing factor PgeF"/>
    <property type="match status" value="1"/>
</dbReference>
<keyword evidence="5" id="KW-0378">Hydrolase</keyword>
<dbReference type="InterPro" id="IPR038371">
    <property type="entry name" value="Cu_polyphenol_OxRdtase_sf"/>
</dbReference>
<keyword evidence="4" id="KW-0479">Metal-binding</keyword>
<evidence type="ECO:0000256" key="8">
    <source>
        <dbReference type="ARBA" id="ARBA00048968"/>
    </source>
</evidence>
<comment type="catalytic activity">
    <reaction evidence="1">
        <text>inosine + phosphate = alpha-D-ribose 1-phosphate + hypoxanthine</text>
        <dbReference type="Rhea" id="RHEA:27646"/>
        <dbReference type="ChEBI" id="CHEBI:17368"/>
        <dbReference type="ChEBI" id="CHEBI:17596"/>
        <dbReference type="ChEBI" id="CHEBI:43474"/>
        <dbReference type="ChEBI" id="CHEBI:57720"/>
        <dbReference type="EC" id="2.4.2.1"/>
    </reaction>
    <physiologicalReaction direction="left-to-right" evidence="1">
        <dbReference type="Rhea" id="RHEA:27647"/>
    </physiologicalReaction>
</comment>
<keyword evidence="6" id="KW-0862">Zinc</keyword>
<comment type="similarity">
    <text evidence="2 10">Belongs to the purine nucleoside phosphorylase YfiH/LACC1 family.</text>
</comment>
<accession>A0A9D9DDZ4</accession>
<organism evidence="11 12">
    <name type="scientific">Candidatus Avisuccinivibrio stercorigallinarum</name>
    <dbReference type="NCBI Taxonomy" id="2840704"/>
    <lineage>
        <taxon>Bacteria</taxon>
        <taxon>Pseudomonadati</taxon>
        <taxon>Pseudomonadota</taxon>
        <taxon>Gammaproteobacteria</taxon>
        <taxon>Aeromonadales</taxon>
        <taxon>Succinivibrionaceae</taxon>
        <taxon>Succinivibrionaceae incertae sedis</taxon>
        <taxon>Candidatus Avisuccinivibrio</taxon>
    </lineage>
</organism>
<dbReference type="GO" id="GO:0016787">
    <property type="term" value="F:hydrolase activity"/>
    <property type="evidence" value="ECO:0007669"/>
    <property type="project" value="UniProtKB-KW"/>
</dbReference>
<comment type="catalytic activity">
    <reaction evidence="8">
        <text>adenosine + phosphate = alpha-D-ribose 1-phosphate + adenine</text>
        <dbReference type="Rhea" id="RHEA:27642"/>
        <dbReference type="ChEBI" id="CHEBI:16335"/>
        <dbReference type="ChEBI" id="CHEBI:16708"/>
        <dbReference type="ChEBI" id="CHEBI:43474"/>
        <dbReference type="ChEBI" id="CHEBI:57720"/>
        <dbReference type="EC" id="2.4.2.1"/>
    </reaction>
    <physiologicalReaction direction="left-to-right" evidence="8">
        <dbReference type="Rhea" id="RHEA:27643"/>
    </physiologicalReaction>
</comment>
<dbReference type="Proteomes" id="UP000823631">
    <property type="component" value="Unassembled WGS sequence"/>
</dbReference>
<dbReference type="AlphaFoldDB" id="A0A9D9DDZ4"/>
<keyword evidence="3" id="KW-0808">Transferase</keyword>
<evidence type="ECO:0000256" key="2">
    <source>
        <dbReference type="ARBA" id="ARBA00007353"/>
    </source>
</evidence>
<evidence type="ECO:0000256" key="5">
    <source>
        <dbReference type="ARBA" id="ARBA00022801"/>
    </source>
</evidence>
<dbReference type="InterPro" id="IPR011324">
    <property type="entry name" value="Cytotoxic_necrot_fac-like_cat"/>
</dbReference>
<protein>
    <recommendedName>
        <fullName evidence="10">Purine nucleoside phosphorylase</fullName>
    </recommendedName>
</protein>
<evidence type="ECO:0000313" key="11">
    <source>
        <dbReference type="EMBL" id="MBO8416700.1"/>
    </source>
</evidence>
<evidence type="ECO:0000256" key="7">
    <source>
        <dbReference type="ARBA" id="ARBA00047989"/>
    </source>
</evidence>
<dbReference type="SUPFAM" id="SSF64438">
    <property type="entry name" value="CNF1/YfiH-like putative cysteine hydrolases"/>
    <property type="match status" value="1"/>
</dbReference>
<reference evidence="11" key="1">
    <citation type="submission" date="2020-10" db="EMBL/GenBank/DDBJ databases">
        <authorList>
            <person name="Gilroy R."/>
        </authorList>
    </citation>
    <scope>NUCLEOTIDE SEQUENCE</scope>
    <source>
        <strain evidence="11">17213</strain>
    </source>
</reference>
<evidence type="ECO:0000256" key="1">
    <source>
        <dbReference type="ARBA" id="ARBA00000553"/>
    </source>
</evidence>
<dbReference type="EMBL" id="JADINH010000197">
    <property type="protein sequence ID" value="MBO8416700.1"/>
    <property type="molecule type" value="Genomic_DNA"/>
</dbReference>
<comment type="caution">
    <text evidence="11">The sequence shown here is derived from an EMBL/GenBank/DDBJ whole genome shotgun (WGS) entry which is preliminary data.</text>
</comment>
<evidence type="ECO:0000256" key="3">
    <source>
        <dbReference type="ARBA" id="ARBA00022679"/>
    </source>
</evidence>
<reference evidence="11" key="2">
    <citation type="journal article" date="2021" name="PeerJ">
        <title>Extensive microbial diversity within the chicken gut microbiome revealed by metagenomics and culture.</title>
        <authorList>
            <person name="Gilroy R."/>
            <person name="Ravi A."/>
            <person name="Getino M."/>
            <person name="Pursley I."/>
            <person name="Horton D.L."/>
            <person name="Alikhan N.F."/>
            <person name="Baker D."/>
            <person name="Gharbi K."/>
            <person name="Hall N."/>
            <person name="Watson M."/>
            <person name="Adriaenssens E.M."/>
            <person name="Foster-Nyarko E."/>
            <person name="Jarju S."/>
            <person name="Secka A."/>
            <person name="Antonio M."/>
            <person name="Oren A."/>
            <person name="Chaudhuri R.R."/>
            <person name="La Ragione R."/>
            <person name="Hildebrand F."/>
            <person name="Pallen M.J."/>
        </authorList>
    </citation>
    <scope>NUCLEOTIDE SEQUENCE</scope>
    <source>
        <strain evidence="11">17213</strain>
    </source>
</reference>
<evidence type="ECO:0000256" key="10">
    <source>
        <dbReference type="RuleBase" id="RU361274"/>
    </source>
</evidence>
<dbReference type="Gene3D" id="3.60.140.10">
    <property type="entry name" value="CNF1/YfiH-like putative cysteine hydrolases"/>
    <property type="match status" value="1"/>
</dbReference>